<gene>
    <name evidence="1" type="ORF">phiA829_136</name>
</gene>
<name>A0A1W6DYK4_9CAUD</name>
<accession>A0A1W6DYK4</accession>
<keyword evidence="2" id="KW-1185">Reference proteome</keyword>
<evidence type="ECO:0000313" key="1">
    <source>
        <dbReference type="EMBL" id="ARK07956.1"/>
    </source>
</evidence>
<dbReference type="Proteomes" id="UP000221506">
    <property type="component" value="Segment"/>
</dbReference>
<organism evidence="1 2">
    <name type="scientific">Aeromonas phage phiA8-29</name>
    <dbReference type="NCBI Taxonomy" id="1978922"/>
    <lineage>
        <taxon>Viruses</taxon>
        <taxon>Duplodnaviria</taxon>
        <taxon>Heunggongvirae</taxon>
        <taxon>Uroviricota</taxon>
        <taxon>Caudoviricetes</taxon>
        <taxon>Pantevenvirales</taxon>
        <taxon>Ackermannviridae</taxon>
        <taxon>Tedavirus</taxon>
        <taxon>Tedavirus A829</taxon>
    </lineage>
</organism>
<evidence type="ECO:0000313" key="2">
    <source>
        <dbReference type="Proteomes" id="UP000221506"/>
    </source>
</evidence>
<sequence>MDMNKFESYLTRADSEYRAGFKSKAAKDRACSYVNYALEIVVNQITDAILEQPYGERDNGTPLHTLYWNLTDVSCRNFIKKSSQVLPLLGERATEWLALGEQCVALYTTYKNALINEVPVSPVKEIEVKVQRTIKEMMEERNEKFNRCLHLETIFGTMGVTANVHLVFGHKGTVYVRAFYYVMGVLTPLNTIIAAMQEADRQKLLG</sequence>
<reference evidence="1 2" key="1">
    <citation type="submission" date="2017-04" db="EMBL/GenBank/DDBJ databases">
        <title>Complete genome sequence and characterization of temperature-dependent bacteriophage phiA8-29 infecting Aeromonas.</title>
        <authorList>
            <person name="He Y."/>
            <person name="Yang H."/>
        </authorList>
    </citation>
    <scope>NUCLEOTIDE SEQUENCE [LARGE SCALE GENOMIC DNA]</scope>
</reference>
<proteinExistence type="predicted"/>
<protein>
    <submittedName>
        <fullName evidence="1">Uncharacterized protein</fullName>
    </submittedName>
</protein>
<dbReference type="EMBL" id="KY914485">
    <property type="protein sequence ID" value="ARK07956.1"/>
    <property type="molecule type" value="Genomic_DNA"/>
</dbReference>